<evidence type="ECO:0000313" key="10">
    <source>
        <dbReference type="Proteomes" id="UP001170954"/>
    </source>
</evidence>
<evidence type="ECO:0000256" key="5">
    <source>
        <dbReference type="ARBA" id="ARBA00023237"/>
    </source>
</evidence>
<keyword evidence="10" id="KW-1185">Reference proteome</keyword>
<evidence type="ECO:0000259" key="7">
    <source>
        <dbReference type="Pfam" id="PF07980"/>
    </source>
</evidence>
<evidence type="ECO:0000256" key="3">
    <source>
        <dbReference type="ARBA" id="ARBA00022729"/>
    </source>
</evidence>
<comment type="subcellular location">
    <subcellularLocation>
        <location evidence="1">Cell outer membrane</location>
    </subcellularLocation>
</comment>
<dbReference type="Gene3D" id="1.25.40.390">
    <property type="match status" value="1"/>
</dbReference>
<feature type="domain" description="SusD-like N-terminal" evidence="8">
    <location>
        <begin position="99"/>
        <end position="228"/>
    </location>
</feature>
<dbReference type="InterPro" id="IPR012944">
    <property type="entry name" value="SusD_RagB_dom"/>
</dbReference>
<dbReference type="Pfam" id="PF14322">
    <property type="entry name" value="SusD-like_3"/>
    <property type="match status" value="1"/>
</dbReference>
<keyword evidence="3 6" id="KW-0732">Signal</keyword>
<gene>
    <name evidence="9" type="ORF">HX018_02765</name>
</gene>
<dbReference type="Proteomes" id="UP001170954">
    <property type="component" value="Unassembled WGS sequence"/>
</dbReference>
<evidence type="ECO:0000256" key="1">
    <source>
        <dbReference type="ARBA" id="ARBA00004442"/>
    </source>
</evidence>
<keyword evidence="5" id="KW-0998">Cell outer membrane</keyword>
<dbReference type="Pfam" id="PF07980">
    <property type="entry name" value="SusD_RagB"/>
    <property type="match status" value="1"/>
</dbReference>
<dbReference type="CDD" id="cd08977">
    <property type="entry name" value="SusD"/>
    <property type="match status" value="1"/>
</dbReference>
<evidence type="ECO:0000313" key="9">
    <source>
        <dbReference type="EMBL" id="MDM1047168.1"/>
    </source>
</evidence>
<dbReference type="RefSeq" id="WP_149527267.1">
    <property type="nucleotide sequence ID" value="NZ_CP030848.1"/>
</dbReference>
<evidence type="ECO:0000256" key="2">
    <source>
        <dbReference type="ARBA" id="ARBA00006275"/>
    </source>
</evidence>
<feature type="chain" id="PRO_5045528236" evidence="6">
    <location>
        <begin position="25"/>
        <end position="525"/>
    </location>
</feature>
<reference evidence="9" key="1">
    <citation type="submission" date="2020-06" db="EMBL/GenBank/DDBJ databases">
        <authorList>
            <person name="Dong N."/>
        </authorList>
    </citation>
    <scope>NUCLEOTIDE SEQUENCE</scope>
    <source>
        <strain evidence="9">R1692</strain>
    </source>
</reference>
<dbReference type="InterPro" id="IPR011990">
    <property type="entry name" value="TPR-like_helical_dom_sf"/>
</dbReference>
<dbReference type="InterPro" id="IPR033985">
    <property type="entry name" value="SusD-like_N"/>
</dbReference>
<organism evidence="9 10">
    <name type="scientific">Sphingobacterium hotanense</name>
    <dbReference type="NCBI Taxonomy" id="649196"/>
    <lineage>
        <taxon>Bacteria</taxon>
        <taxon>Pseudomonadati</taxon>
        <taxon>Bacteroidota</taxon>
        <taxon>Sphingobacteriia</taxon>
        <taxon>Sphingobacteriales</taxon>
        <taxon>Sphingobacteriaceae</taxon>
        <taxon>Sphingobacterium</taxon>
    </lineage>
</organism>
<feature type="signal peptide" evidence="6">
    <location>
        <begin position="1"/>
        <end position="24"/>
    </location>
</feature>
<dbReference type="SUPFAM" id="SSF48452">
    <property type="entry name" value="TPR-like"/>
    <property type="match status" value="1"/>
</dbReference>
<name>A0ABT7NJ17_9SPHI</name>
<accession>A0ABT7NJ17</accession>
<dbReference type="EMBL" id="JACAGK010000005">
    <property type="protein sequence ID" value="MDM1047168.1"/>
    <property type="molecule type" value="Genomic_DNA"/>
</dbReference>
<dbReference type="PROSITE" id="PS51257">
    <property type="entry name" value="PROKAR_LIPOPROTEIN"/>
    <property type="match status" value="1"/>
</dbReference>
<evidence type="ECO:0000259" key="8">
    <source>
        <dbReference type="Pfam" id="PF14322"/>
    </source>
</evidence>
<evidence type="ECO:0000256" key="6">
    <source>
        <dbReference type="SAM" id="SignalP"/>
    </source>
</evidence>
<evidence type="ECO:0000256" key="4">
    <source>
        <dbReference type="ARBA" id="ARBA00023136"/>
    </source>
</evidence>
<feature type="domain" description="RagB/SusD" evidence="7">
    <location>
        <begin position="354"/>
        <end position="521"/>
    </location>
</feature>
<reference evidence="9" key="2">
    <citation type="journal article" date="2022" name="Sci. Total Environ.">
        <title>Prevalence, transmission, and molecular epidemiology of tet(X)-positive bacteria among humans, animals, and environmental niches in China: An epidemiological, and genomic-based study.</title>
        <authorList>
            <person name="Dong N."/>
            <person name="Zeng Y."/>
            <person name="Cai C."/>
            <person name="Sun C."/>
            <person name="Lu J."/>
            <person name="Liu C."/>
            <person name="Zhou H."/>
            <person name="Sun Q."/>
            <person name="Shu L."/>
            <person name="Wang H."/>
            <person name="Wang Y."/>
            <person name="Wang S."/>
            <person name="Wu C."/>
            <person name="Chan E.W."/>
            <person name="Chen G."/>
            <person name="Shen Z."/>
            <person name="Chen S."/>
            <person name="Zhang R."/>
        </authorList>
    </citation>
    <scope>NUCLEOTIDE SEQUENCE</scope>
    <source>
        <strain evidence="9">R1692</strain>
    </source>
</reference>
<protein>
    <submittedName>
        <fullName evidence="9">RagB/SusD family nutrient uptake outer membrane protein</fullName>
    </submittedName>
</protein>
<comment type="caution">
    <text evidence="9">The sequence shown here is derived from an EMBL/GenBank/DDBJ whole genome shotgun (WGS) entry which is preliminary data.</text>
</comment>
<proteinExistence type="inferred from homology"/>
<keyword evidence="4" id="KW-0472">Membrane</keyword>
<comment type="similarity">
    <text evidence="2">Belongs to the SusD family.</text>
</comment>
<sequence length="525" mass="58770">MKTRNIIRSIAGICLLATSSMFVSCEKELENVLKNDTYGNVYWKNAGDVEGALNGAYGLFRNAINTNQAFFIWGDAPIGKFVTNDGTNHSEIFNSGSFVTPYRETGVHNWTNWYRIIDVANLVITKTPEIPDASFAQGQKNYLLGQAYYMRALAYFYMTRVWGDLPLQTKPTQTADDAEQKGANPSDEILKLVVSDAQKASSLMTWASVDESGRRRGNKGAALALLAHATAFQNDYAKTLVYADSVINQTANYSLLPGGNVRDVFKNATARENIFVITQKDSEIESSGYNPDVVGVFSANLTFTTTSNLTYPGFPYAVPNYYVDQSRLSRLYSDAADLRRDDFFVKFDDGPVTVDNSAITARYAMRKYSNFVFKNSTGLGNLRAESNIVIFRLADLILLKSEALLNLKRSGEARDALNQIKLRAGISQASTAMDDRSLYTEILMERQRELIGEGHNYFDLVRNIWKKKSEAEFPFSSSSLIYWSLARGANGSDRLALKGFYFPIHNSNLNSNKDLTQIPYWMGKY</sequence>